<dbReference type="Gene3D" id="3.40.50.150">
    <property type="entry name" value="Vaccinia Virus protein VP39"/>
    <property type="match status" value="1"/>
</dbReference>
<name>A0ABN8L8Z5_9CNID</name>
<dbReference type="InterPro" id="IPR013083">
    <property type="entry name" value="Znf_RING/FYVE/PHD"/>
</dbReference>
<evidence type="ECO:0000256" key="2">
    <source>
        <dbReference type="ARBA" id="ARBA00003455"/>
    </source>
</evidence>
<dbReference type="Proteomes" id="UP001159427">
    <property type="component" value="Unassembled WGS sequence"/>
</dbReference>
<keyword evidence="8" id="KW-0479">Metal-binding</keyword>
<dbReference type="PANTHER" id="PTHR13600">
    <property type="entry name" value="LEUCINE CARBOXYL METHYLTRANSFERASE"/>
    <property type="match status" value="1"/>
</dbReference>
<evidence type="ECO:0000256" key="6">
    <source>
        <dbReference type="ARBA" id="ARBA00022679"/>
    </source>
</evidence>
<dbReference type="Pfam" id="PF04072">
    <property type="entry name" value="LCM"/>
    <property type="match status" value="1"/>
</dbReference>
<evidence type="ECO:0000259" key="14">
    <source>
        <dbReference type="PROSITE" id="PS50089"/>
    </source>
</evidence>
<comment type="function">
    <text evidence="2">Methylates the carboxyl group of the C-terminal leucine residue of protein phosphatase 2A catalytic subunits to form alpha-leucine ester residues.</text>
</comment>
<dbReference type="InterPro" id="IPR018957">
    <property type="entry name" value="Znf_C3HC4_RING-type"/>
</dbReference>
<dbReference type="Gene3D" id="1.10.150.50">
    <property type="entry name" value="Transcription Factor, Ets-1"/>
    <property type="match status" value="1"/>
</dbReference>
<dbReference type="InterPro" id="IPR016651">
    <property type="entry name" value="LCMT1"/>
</dbReference>
<dbReference type="SUPFAM" id="SSF57850">
    <property type="entry name" value="RING/U-box"/>
    <property type="match status" value="1"/>
</dbReference>
<keyword evidence="17" id="KW-1185">Reference proteome</keyword>
<feature type="transmembrane region" description="Helical" evidence="13">
    <location>
        <begin position="717"/>
        <end position="737"/>
    </location>
</feature>
<sequence>MSQDEGVISTNDDASACKRFAVQLGYWSDNYIQHFTRLGERKTPEINRGYYARVKGMRTLLDQFLTQTHCKCQVINLGAGFDSLFWLLKEDGLLPKLFVEIDFGNVTSRKCYSIRQLQEVFSQDDGLKIEGNEAHSKNYHLLAADLRDISILESKLNEIGIDKSLPTVFITECVLVYMEPEHSAAIINWAGATFKTALFINYEQVNMQDRFGQVMIQNLRGRNCELLGAFACPDLESHRQRFLANNWERAEVLNMMNVYNCLPFNDRTRIERIEFLDEVDLLHQLLSHYCIAWAVNDASQLGDESAGFLAAKKGLKSSFNRLKLFCLDIFDQLIMEQTDLQCSCCFELMVEPTTLNCGHSFCRFCLAKWWDTSKRATCPDCRQPWVGFPKVNIVLRKTIKSLFPEEAEERQNFQELLLDYKSLITEFESLNIKHQRQSSVSEGAQLVHHQHFGFNLPKIVFVTVSIFGIAIFTYSVLNLFVGNKESLVRKSVLRWGTTDVVKWVRSLGSWAQGYDEKFLTAGIDGNLLLSLSEYDLEQSPLDMKPSYHRRAFLKEIENLRTLGVKSPTDVWEYKAAHPVLSIFLLWGLREFPRLTVASMFFAYDEEVFQPLLYYTSEVDLEEDIKEVALPSEEYLRFGLRLLLVPYYLIARFTIKCFYLNYWVGCFVLAYCVLMTLVEFSKLKWLLFMGGWRQLPTLCANITSTAFVNGLFQLALWQILPAFICDIAFYWMMFLAPYSAWNSFKARLAEDEGGTNITRDFLMWLWRNAKLKLRQLRVQRHF</sequence>
<evidence type="ECO:0000256" key="10">
    <source>
        <dbReference type="ARBA" id="ARBA00022833"/>
    </source>
</evidence>
<protein>
    <recommendedName>
        <fullName evidence="4">[phosphatase 2A protein]-leucine-carboxy methyltransferase</fullName>
        <ecNumber evidence="4">2.1.1.233</ecNumber>
    </recommendedName>
    <alternativeName>
        <fullName evidence="11">[Phosphatase 2A protein]-leucine-carboxy methyltransferase 1</fullName>
    </alternativeName>
</protein>
<dbReference type="EC" id="2.1.1.233" evidence="4"/>
<evidence type="ECO:0000313" key="17">
    <source>
        <dbReference type="Proteomes" id="UP001159427"/>
    </source>
</evidence>
<dbReference type="SMART" id="SM00454">
    <property type="entry name" value="SAM"/>
    <property type="match status" value="1"/>
</dbReference>
<dbReference type="Gene3D" id="3.30.40.10">
    <property type="entry name" value="Zinc/RING finger domain, C3HC4 (zinc finger)"/>
    <property type="match status" value="1"/>
</dbReference>
<dbReference type="SUPFAM" id="SSF47769">
    <property type="entry name" value="SAM/Pointed domain"/>
    <property type="match status" value="1"/>
</dbReference>
<feature type="domain" description="RING-type" evidence="14">
    <location>
        <begin position="342"/>
        <end position="382"/>
    </location>
</feature>
<keyword evidence="6" id="KW-0808">Transferase</keyword>
<dbReference type="PANTHER" id="PTHR13600:SF33">
    <property type="entry name" value="LEUCINE CARBOXYL METHYLTRANSFERASE 1"/>
    <property type="match status" value="1"/>
</dbReference>
<dbReference type="InterPro" id="IPR029063">
    <property type="entry name" value="SAM-dependent_MTases_sf"/>
</dbReference>
<keyword evidence="13" id="KW-1133">Transmembrane helix</keyword>
<evidence type="ECO:0000256" key="1">
    <source>
        <dbReference type="ARBA" id="ARBA00000724"/>
    </source>
</evidence>
<dbReference type="InterPro" id="IPR001841">
    <property type="entry name" value="Znf_RING"/>
</dbReference>
<evidence type="ECO:0000256" key="13">
    <source>
        <dbReference type="SAM" id="Phobius"/>
    </source>
</evidence>
<feature type="transmembrane region" description="Helical" evidence="13">
    <location>
        <begin position="660"/>
        <end position="679"/>
    </location>
</feature>
<dbReference type="InterPro" id="IPR001660">
    <property type="entry name" value="SAM"/>
</dbReference>
<dbReference type="PROSITE" id="PS50105">
    <property type="entry name" value="SAM_DOMAIN"/>
    <property type="match status" value="1"/>
</dbReference>
<organism evidence="16 17">
    <name type="scientific">Porites evermanni</name>
    <dbReference type="NCBI Taxonomy" id="104178"/>
    <lineage>
        <taxon>Eukaryota</taxon>
        <taxon>Metazoa</taxon>
        <taxon>Cnidaria</taxon>
        <taxon>Anthozoa</taxon>
        <taxon>Hexacorallia</taxon>
        <taxon>Scleractinia</taxon>
        <taxon>Fungiina</taxon>
        <taxon>Poritidae</taxon>
        <taxon>Porites</taxon>
    </lineage>
</organism>
<evidence type="ECO:0000256" key="7">
    <source>
        <dbReference type="ARBA" id="ARBA00022691"/>
    </source>
</evidence>
<feature type="domain" description="SAM" evidence="15">
    <location>
        <begin position="495"/>
        <end position="562"/>
    </location>
</feature>
<dbReference type="EMBL" id="CALNXI010000001">
    <property type="protein sequence ID" value="CAH3013585.1"/>
    <property type="molecule type" value="Genomic_DNA"/>
</dbReference>
<dbReference type="InterPro" id="IPR013761">
    <property type="entry name" value="SAM/pointed_sf"/>
</dbReference>
<accession>A0ABN8L8Z5</accession>
<dbReference type="InterPro" id="IPR007213">
    <property type="entry name" value="Ppm1/Ppm2/Tcmp"/>
</dbReference>
<keyword evidence="7" id="KW-0949">S-adenosyl-L-methionine</keyword>
<evidence type="ECO:0000256" key="9">
    <source>
        <dbReference type="ARBA" id="ARBA00022771"/>
    </source>
</evidence>
<dbReference type="CDD" id="cd16497">
    <property type="entry name" value="RING-HC_BAR"/>
    <property type="match status" value="1"/>
</dbReference>
<keyword evidence="10" id="KW-0862">Zinc</keyword>
<keyword evidence="13" id="KW-0812">Transmembrane</keyword>
<evidence type="ECO:0000259" key="15">
    <source>
        <dbReference type="PROSITE" id="PS50105"/>
    </source>
</evidence>
<keyword evidence="5" id="KW-0489">Methyltransferase</keyword>
<keyword evidence="9 12" id="KW-0863">Zinc-finger</keyword>
<comment type="similarity">
    <text evidence="3">Belongs to the methyltransferase superfamily. LCMT family.</text>
</comment>
<dbReference type="Pfam" id="PF07647">
    <property type="entry name" value="SAM_2"/>
    <property type="match status" value="1"/>
</dbReference>
<dbReference type="InterPro" id="IPR017907">
    <property type="entry name" value="Znf_RING_CS"/>
</dbReference>
<dbReference type="SUPFAM" id="SSF53335">
    <property type="entry name" value="S-adenosyl-L-methionine-dependent methyltransferases"/>
    <property type="match status" value="1"/>
</dbReference>
<comment type="catalytic activity">
    <reaction evidence="1">
        <text>[phosphatase 2A protein]-C-terminal L-leucine + S-adenosyl-L-methionine = [phosphatase 2A protein]-C-terminal L-leucine methyl ester + S-adenosyl-L-homocysteine</text>
        <dbReference type="Rhea" id="RHEA:48544"/>
        <dbReference type="Rhea" id="RHEA-COMP:12134"/>
        <dbReference type="Rhea" id="RHEA-COMP:12135"/>
        <dbReference type="ChEBI" id="CHEBI:57856"/>
        <dbReference type="ChEBI" id="CHEBI:59789"/>
        <dbReference type="ChEBI" id="CHEBI:90516"/>
        <dbReference type="ChEBI" id="CHEBI:90517"/>
        <dbReference type="EC" id="2.1.1.233"/>
    </reaction>
</comment>
<evidence type="ECO:0000256" key="11">
    <source>
        <dbReference type="ARBA" id="ARBA00032526"/>
    </source>
</evidence>
<reference evidence="16 17" key="1">
    <citation type="submission" date="2022-05" db="EMBL/GenBank/DDBJ databases">
        <authorList>
            <consortium name="Genoscope - CEA"/>
            <person name="William W."/>
        </authorList>
    </citation>
    <scope>NUCLEOTIDE SEQUENCE [LARGE SCALE GENOMIC DNA]</scope>
</reference>
<gene>
    <name evidence="16" type="ORF">PEVE_00000011</name>
</gene>
<dbReference type="PROSITE" id="PS00518">
    <property type="entry name" value="ZF_RING_1"/>
    <property type="match status" value="1"/>
</dbReference>
<dbReference type="PROSITE" id="PS50089">
    <property type="entry name" value="ZF_RING_2"/>
    <property type="match status" value="1"/>
</dbReference>
<comment type="caution">
    <text evidence="16">The sequence shown here is derived from an EMBL/GenBank/DDBJ whole genome shotgun (WGS) entry which is preliminary data.</text>
</comment>
<evidence type="ECO:0000256" key="3">
    <source>
        <dbReference type="ARBA" id="ARBA00010703"/>
    </source>
</evidence>
<dbReference type="Pfam" id="PF00097">
    <property type="entry name" value="zf-C3HC4"/>
    <property type="match status" value="1"/>
</dbReference>
<keyword evidence="13" id="KW-0472">Membrane</keyword>
<evidence type="ECO:0000256" key="5">
    <source>
        <dbReference type="ARBA" id="ARBA00022603"/>
    </source>
</evidence>
<feature type="transmembrane region" description="Helical" evidence="13">
    <location>
        <begin position="459"/>
        <end position="481"/>
    </location>
</feature>
<dbReference type="SMART" id="SM00184">
    <property type="entry name" value="RING"/>
    <property type="match status" value="1"/>
</dbReference>
<evidence type="ECO:0000256" key="12">
    <source>
        <dbReference type="PROSITE-ProRule" id="PRU00175"/>
    </source>
</evidence>
<evidence type="ECO:0000256" key="8">
    <source>
        <dbReference type="ARBA" id="ARBA00022723"/>
    </source>
</evidence>
<evidence type="ECO:0000313" key="16">
    <source>
        <dbReference type="EMBL" id="CAH3013585.1"/>
    </source>
</evidence>
<evidence type="ECO:0000256" key="4">
    <source>
        <dbReference type="ARBA" id="ARBA00012834"/>
    </source>
</evidence>
<proteinExistence type="inferred from homology"/>